<reference evidence="3 4" key="1">
    <citation type="journal article" date="2008" name="Nature">
        <title>The Trichoplax genome and the nature of placozoans.</title>
        <authorList>
            <person name="Srivastava M."/>
            <person name="Begovic E."/>
            <person name="Chapman J."/>
            <person name="Putnam N.H."/>
            <person name="Hellsten U."/>
            <person name="Kawashima T."/>
            <person name="Kuo A."/>
            <person name="Mitros T."/>
            <person name="Salamov A."/>
            <person name="Carpenter M.L."/>
            <person name="Signorovitch A.Y."/>
            <person name="Moreno M.A."/>
            <person name="Kamm K."/>
            <person name="Grimwood J."/>
            <person name="Schmutz J."/>
            <person name="Shapiro H."/>
            <person name="Grigoriev I.V."/>
            <person name="Buss L.W."/>
            <person name="Schierwater B."/>
            <person name="Dellaporta S.L."/>
            <person name="Rokhsar D.S."/>
        </authorList>
    </citation>
    <scope>NUCLEOTIDE SEQUENCE [LARGE SCALE GENOMIC DNA]</scope>
    <source>
        <strain evidence="3 4">Grell-BS-1999</strain>
    </source>
</reference>
<evidence type="ECO:0000256" key="1">
    <source>
        <dbReference type="SAM" id="MobiDB-lite"/>
    </source>
</evidence>
<dbReference type="PANTHER" id="PTHR11289:SF0">
    <property type="entry name" value="BREAST CANCER TYPE 2 SUSCEPTIBILITY PROTEIN"/>
    <property type="match status" value="1"/>
</dbReference>
<dbReference type="KEGG" id="tad:TRIADDRAFT_59113"/>
<proteinExistence type="predicted"/>
<keyword evidence="4" id="KW-1185">Reference proteome</keyword>
<name>B3S4K0_TRIAD</name>
<dbReference type="Pfam" id="PF09104">
    <property type="entry name" value="BRCA-2_OB3"/>
    <property type="match status" value="1"/>
</dbReference>
<dbReference type="Proteomes" id="UP000009022">
    <property type="component" value="Unassembled WGS sequence"/>
</dbReference>
<dbReference type="InterPro" id="IPR015188">
    <property type="entry name" value="BRCA2_OB_3"/>
</dbReference>
<dbReference type="AlphaFoldDB" id="B3S4K0"/>
<dbReference type="OrthoDB" id="21095at2759"/>
<dbReference type="CTD" id="6756238"/>
<evidence type="ECO:0000259" key="2">
    <source>
        <dbReference type="Pfam" id="PF09104"/>
    </source>
</evidence>
<evidence type="ECO:0000313" key="3">
    <source>
        <dbReference type="EMBL" id="EDV22646.1"/>
    </source>
</evidence>
<accession>B3S4K0</accession>
<sequence>MPDCFLTIWKPSDEILEMLNEGNLLRIYHLTASPNRFQNTSSSAQLSTTRITKFIPITTYRVAIERLYIERQVYQVGNVKSKFTSMPFDEFDCVGIVVYVDFNCESALTRLVDSVYLADKDCNLLCIRFVNGLKHYAVDDLLTVGMAVSICNLQTKPRMSLAVPIATATELTKVSQNLDKDTGSAFEILLNNLPDKQWLLSKTMDMIRSLRIQENNLNFANEGLALQTKNKPPASAKKKKAHRQIPLQSSNQQDFQLRLRHYFRVLSDMYK</sequence>
<dbReference type="PANTHER" id="PTHR11289">
    <property type="entry name" value="BREAST CANCER TYPE 2 SUSCEPTIBILITY PROTEIN BRCA2"/>
    <property type="match status" value="1"/>
</dbReference>
<evidence type="ECO:0000313" key="4">
    <source>
        <dbReference type="Proteomes" id="UP000009022"/>
    </source>
</evidence>
<dbReference type="eggNOG" id="KOG4751">
    <property type="taxonomic scope" value="Eukaryota"/>
</dbReference>
<dbReference type="STRING" id="10228.B3S4K0"/>
<dbReference type="GO" id="GO:0000724">
    <property type="term" value="P:double-strand break repair via homologous recombination"/>
    <property type="evidence" value="ECO:0007669"/>
    <property type="project" value="InterPro"/>
</dbReference>
<dbReference type="Gene3D" id="2.40.50.140">
    <property type="entry name" value="Nucleic acid-binding proteins"/>
    <property type="match status" value="2"/>
</dbReference>
<protein>
    <recommendedName>
        <fullName evidence="2">BRCA2 OB3 domain-containing protein</fullName>
    </recommendedName>
</protein>
<dbReference type="InterPro" id="IPR012340">
    <property type="entry name" value="NA-bd_OB-fold"/>
</dbReference>
<organism evidence="3 4">
    <name type="scientific">Trichoplax adhaerens</name>
    <name type="common">Trichoplax reptans</name>
    <dbReference type="NCBI Taxonomy" id="10228"/>
    <lineage>
        <taxon>Eukaryota</taxon>
        <taxon>Metazoa</taxon>
        <taxon>Placozoa</taxon>
        <taxon>Uniplacotomia</taxon>
        <taxon>Trichoplacea</taxon>
        <taxon>Trichoplacidae</taxon>
        <taxon>Trichoplax</taxon>
    </lineage>
</organism>
<dbReference type="EMBL" id="DS985249">
    <property type="protein sequence ID" value="EDV22646.1"/>
    <property type="molecule type" value="Genomic_DNA"/>
</dbReference>
<dbReference type="InParanoid" id="B3S4K0"/>
<dbReference type="RefSeq" id="XP_002115190.1">
    <property type="nucleotide sequence ID" value="XM_002115154.1"/>
</dbReference>
<dbReference type="Pfam" id="PF21318">
    <property type="entry name" value="BRCA2DBD_OB2"/>
    <property type="match status" value="1"/>
</dbReference>
<gene>
    <name evidence="3" type="ORF">TRIADDRAFT_59113</name>
</gene>
<dbReference type="InterPro" id="IPR015525">
    <property type="entry name" value="BRCA2"/>
</dbReference>
<dbReference type="HOGENOM" id="CLU_1027906_0_0_1"/>
<feature type="region of interest" description="Disordered" evidence="1">
    <location>
        <begin position="230"/>
        <end position="250"/>
    </location>
</feature>
<dbReference type="GeneID" id="6756238"/>
<dbReference type="SUPFAM" id="SSF50249">
    <property type="entry name" value="Nucleic acid-binding proteins"/>
    <property type="match status" value="2"/>
</dbReference>
<feature type="domain" description="BRCA2 OB3" evidence="2">
    <location>
        <begin position="71"/>
        <end position="177"/>
    </location>
</feature>